<accession>A0A4W6CKX7</accession>
<dbReference type="InParanoid" id="A0A4W6CKX7"/>
<name>A0A4W6CKX7_LATCA</name>
<protein>
    <recommendedName>
        <fullName evidence="3">Ubiquinol-cytochrome c reductase, complex III subunit XI</fullName>
    </recommendedName>
</protein>
<dbReference type="Ensembl" id="ENSLCAT00010013245.1">
    <property type="protein sequence ID" value="ENSLCAP00010012968.1"/>
    <property type="gene ID" value="ENSLCAG00010006142.1"/>
</dbReference>
<dbReference type="PANTHER" id="PTHR15420">
    <property type="entry name" value="UBIQUINOL-CYTOCHROME C REDUCTASE COMPLEX 6.4 KD PROTEIN"/>
    <property type="match status" value="1"/>
</dbReference>
<evidence type="ECO:0008006" key="3">
    <source>
        <dbReference type="Google" id="ProtNLM"/>
    </source>
</evidence>
<dbReference type="Gene3D" id="1.20.5.220">
    <property type="match status" value="1"/>
</dbReference>
<reference evidence="1" key="2">
    <citation type="submission" date="2025-08" db="UniProtKB">
        <authorList>
            <consortium name="Ensembl"/>
        </authorList>
    </citation>
    <scope>IDENTIFICATION</scope>
</reference>
<dbReference type="AlphaFoldDB" id="A0A4W6CKX7"/>
<proteinExistence type="predicted"/>
<evidence type="ECO:0000313" key="1">
    <source>
        <dbReference type="Ensembl" id="ENSLCAP00010012968.1"/>
    </source>
</evidence>
<dbReference type="STRING" id="8187.ENSLCAP00010012968"/>
<dbReference type="SUPFAM" id="SSF81518">
    <property type="entry name" value="Subunit XI (6.4 kDa protein) of cytochrome bc1 complex (Ubiquinol-cytochrome c reductase)"/>
    <property type="match status" value="1"/>
</dbReference>
<sequence>SQQAQDSSINCVAGWLPKSERTDFLKHLCCKQRPLRWWPETTLSCCRQPVVVVFFKTGIGRGSSGSLNAISEITSHGVKSNNRRKVRMVQKILNKFIGAKYISIVRTWVPNMVAWGTVGGVALVHFTDWRLILDYVPYVKGKFTKDE</sequence>
<dbReference type="Proteomes" id="UP000314980">
    <property type="component" value="Unassembled WGS sequence"/>
</dbReference>
<evidence type="ECO:0000313" key="2">
    <source>
        <dbReference type="Proteomes" id="UP000314980"/>
    </source>
</evidence>
<organism evidence="1 2">
    <name type="scientific">Lates calcarifer</name>
    <name type="common">Barramundi</name>
    <name type="synonym">Holocentrus calcarifer</name>
    <dbReference type="NCBI Taxonomy" id="8187"/>
    <lineage>
        <taxon>Eukaryota</taxon>
        <taxon>Metazoa</taxon>
        <taxon>Chordata</taxon>
        <taxon>Craniata</taxon>
        <taxon>Vertebrata</taxon>
        <taxon>Euteleostomi</taxon>
        <taxon>Actinopterygii</taxon>
        <taxon>Neopterygii</taxon>
        <taxon>Teleostei</taxon>
        <taxon>Neoteleostei</taxon>
        <taxon>Acanthomorphata</taxon>
        <taxon>Carangaria</taxon>
        <taxon>Carangaria incertae sedis</taxon>
        <taxon>Centropomidae</taxon>
        <taxon>Lates</taxon>
    </lineage>
</organism>
<dbReference type="InterPro" id="IPR015089">
    <property type="entry name" value="UQCR"/>
</dbReference>
<dbReference type="GO" id="GO:0005743">
    <property type="term" value="C:mitochondrial inner membrane"/>
    <property type="evidence" value="ECO:0007669"/>
    <property type="project" value="TreeGrafter"/>
</dbReference>
<reference evidence="1" key="3">
    <citation type="submission" date="2025-09" db="UniProtKB">
        <authorList>
            <consortium name="Ensembl"/>
        </authorList>
    </citation>
    <scope>IDENTIFICATION</scope>
</reference>
<dbReference type="PANTHER" id="PTHR15420:SF2">
    <property type="entry name" value="CYTOCHROME B-C1 COMPLEX SUBUNIT 10"/>
    <property type="match status" value="1"/>
</dbReference>
<dbReference type="GeneTree" id="ENSGT00970000193487"/>
<dbReference type="GO" id="GO:0006122">
    <property type="term" value="P:mitochondrial electron transport, ubiquinol to cytochrome c"/>
    <property type="evidence" value="ECO:0007669"/>
    <property type="project" value="InterPro"/>
</dbReference>
<keyword evidence="2" id="KW-1185">Reference proteome</keyword>
<reference evidence="2" key="1">
    <citation type="submission" date="2015-09" db="EMBL/GenBank/DDBJ databases">
        <authorList>
            <person name="Sai Rama Sridatta P."/>
        </authorList>
    </citation>
    <scope>NUCLEOTIDE SEQUENCE [LARGE SCALE GENOMIC DNA]</scope>
</reference>
<dbReference type="Pfam" id="PF08997">
    <property type="entry name" value="UCR_6-4kD"/>
    <property type="match status" value="1"/>
</dbReference>
<dbReference type="InterPro" id="IPR029027">
    <property type="entry name" value="Single_a-helix_sf"/>
</dbReference>